<reference evidence="2" key="1">
    <citation type="submission" date="2017-01" db="EMBL/GenBank/DDBJ databases">
        <authorList>
            <person name="Varghese N."/>
            <person name="Submissions S."/>
        </authorList>
    </citation>
    <scope>NUCLEOTIDE SEQUENCE [LARGE SCALE GENOMIC DNA]</scope>
    <source>
        <strain evidence="2">DSM 17126</strain>
    </source>
</reference>
<name>A0A1N7IFZ9_9FLAO</name>
<dbReference type="OrthoDB" id="669645at2"/>
<dbReference type="InterPro" id="IPR025332">
    <property type="entry name" value="DUF4238"/>
</dbReference>
<dbReference type="EMBL" id="FTNY01000003">
    <property type="protein sequence ID" value="SIS35988.1"/>
    <property type="molecule type" value="Genomic_DNA"/>
</dbReference>
<sequence>MSIPRNHHYISQVHIKKFFNEKNEIFLYNKSTKLFQTKNSSKRIFSEKDLNTKYENGKNDYTTVEHQLNQFYENDFDHYYNNIVRLTIEKNIDVEIQKAIVYLARYGAIANFRTPVYKNSLEKLFFNALKPSMDNATETLKSSFYNFFNNKGDSKYLGGDDYLQIGNEIISKMGLLYFIIEIPEDDSDYFILPDFGAATHRNKINKYTNPDIEEISYISLPLSSKIYLHIYSEKHPEGINSSGIKKLTSEEVNFINKHNLLLANDTIACKDYQYLEALISKTYCPKKSI</sequence>
<evidence type="ECO:0000313" key="2">
    <source>
        <dbReference type="Proteomes" id="UP000186373"/>
    </source>
</evidence>
<keyword evidence="2" id="KW-1185">Reference proteome</keyword>
<dbReference type="RefSeq" id="WP_076507615.1">
    <property type="nucleotide sequence ID" value="NZ_FTNY01000003.1"/>
</dbReference>
<dbReference type="Pfam" id="PF14022">
    <property type="entry name" value="DUF4238"/>
    <property type="match status" value="1"/>
</dbReference>
<evidence type="ECO:0008006" key="3">
    <source>
        <dbReference type="Google" id="ProtNLM"/>
    </source>
</evidence>
<evidence type="ECO:0000313" key="1">
    <source>
        <dbReference type="EMBL" id="SIS35988.1"/>
    </source>
</evidence>
<dbReference type="AlphaFoldDB" id="A0A1N7IFZ9"/>
<protein>
    <recommendedName>
        <fullName evidence="3">DUF4238 domain-containing protein</fullName>
    </recommendedName>
</protein>
<accession>A0A1N7IFZ9</accession>
<dbReference type="Proteomes" id="UP000186373">
    <property type="component" value="Unassembled WGS sequence"/>
</dbReference>
<proteinExistence type="predicted"/>
<gene>
    <name evidence="1" type="ORF">SAMN05421639_103614</name>
</gene>
<organism evidence="1 2">
    <name type="scientific">Chryseobacterium shigense</name>
    <dbReference type="NCBI Taxonomy" id="297244"/>
    <lineage>
        <taxon>Bacteria</taxon>
        <taxon>Pseudomonadati</taxon>
        <taxon>Bacteroidota</taxon>
        <taxon>Flavobacteriia</taxon>
        <taxon>Flavobacteriales</taxon>
        <taxon>Weeksellaceae</taxon>
        <taxon>Chryseobacterium group</taxon>
        <taxon>Chryseobacterium</taxon>
    </lineage>
</organism>